<keyword evidence="3" id="KW-0479">Metal-binding</keyword>
<dbReference type="SUPFAM" id="SSF54826">
    <property type="entry name" value="Enolase N-terminal domain-like"/>
    <property type="match status" value="1"/>
</dbReference>
<organism evidence="6 7">
    <name type="scientific">Pullulanibacillus camelliae</name>
    <dbReference type="NCBI Taxonomy" id="1707096"/>
    <lineage>
        <taxon>Bacteria</taxon>
        <taxon>Bacillati</taxon>
        <taxon>Bacillota</taxon>
        <taxon>Bacilli</taxon>
        <taxon>Bacillales</taxon>
        <taxon>Sporolactobacillaceae</taxon>
        <taxon>Pullulanibacillus</taxon>
    </lineage>
</organism>
<evidence type="ECO:0000313" key="7">
    <source>
        <dbReference type="Proteomes" id="UP000628775"/>
    </source>
</evidence>
<dbReference type="SUPFAM" id="SSF51604">
    <property type="entry name" value="Enolase C-terminal domain-like"/>
    <property type="match status" value="1"/>
</dbReference>
<comment type="function">
    <text evidence="1">Has no detectable activity with D-mannonate and with a panel of 70 other acid sugars (in vitro), in spite of the conservation of the residues that are expected to be important for catalytic activity and cofactor binding. May have evolved a divergent function.</text>
</comment>
<dbReference type="InterPro" id="IPR029065">
    <property type="entry name" value="Enolase_C-like"/>
</dbReference>
<dbReference type="EMBL" id="BMIR01000003">
    <property type="protein sequence ID" value="GGE33059.1"/>
    <property type="molecule type" value="Genomic_DNA"/>
</dbReference>
<dbReference type="SMART" id="SM00922">
    <property type="entry name" value="MR_MLE"/>
    <property type="match status" value="1"/>
</dbReference>
<dbReference type="InterPro" id="IPR029017">
    <property type="entry name" value="Enolase-like_N"/>
</dbReference>
<dbReference type="RefSeq" id="WP_188689941.1">
    <property type="nucleotide sequence ID" value="NZ_BMIR01000003.1"/>
</dbReference>
<keyword evidence="7" id="KW-1185">Reference proteome</keyword>
<dbReference type="Gene3D" id="3.30.390.10">
    <property type="entry name" value="Enolase-like, N-terminal domain"/>
    <property type="match status" value="1"/>
</dbReference>
<dbReference type="InterPro" id="IPR018110">
    <property type="entry name" value="Mandel_Rmase/mucon_lact_enz_CS"/>
</dbReference>
<dbReference type="Pfam" id="PF13378">
    <property type="entry name" value="MR_MLE_C"/>
    <property type="match status" value="1"/>
</dbReference>
<gene>
    <name evidence="6" type="ORF">GCM10011391_09620</name>
</gene>
<evidence type="ECO:0000256" key="2">
    <source>
        <dbReference type="ARBA" id="ARBA00010339"/>
    </source>
</evidence>
<dbReference type="InterPro" id="IPR034593">
    <property type="entry name" value="DgoD-like"/>
</dbReference>
<feature type="domain" description="Mandelate racemase/muconate lactonizing enzyme C-terminal" evidence="5">
    <location>
        <begin position="138"/>
        <end position="258"/>
    </location>
</feature>
<dbReference type="InterPro" id="IPR013342">
    <property type="entry name" value="Mandelate_racemase_C"/>
</dbReference>
<dbReference type="PANTHER" id="PTHR48080">
    <property type="entry name" value="D-GALACTONATE DEHYDRATASE-RELATED"/>
    <property type="match status" value="1"/>
</dbReference>
<evidence type="ECO:0000256" key="1">
    <source>
        <dbReference type="ARBA" id="ARBA00003553"/>
    </source>
</evidence>
<evidence type="ECO:0000259" key="5">
    <source>
        <dbReference type="SMART" id="SM00922"/>
    </source>
</evidence>
<protein>
    <submittedName>
        <fullName evidence="6">Bifunctional D-altronate/D-mannonate dehydratase</fullName>
    </submittedName>
</protein>
<name>A0A8J2VJM7_9BACL</name>
<accession>A0A8J2VJM7</accession>
<comment type="similarity">
    <text evidence="2">Belongs to the mandelate racemase/muconate lactonizing enzyme family. GalD subfamily.</text>
</comment>
<sequence length="405" mass="45210">MTTHATAQVTIRDVKTIITAPEGTDLVVVKIETSEPELYGLGCATFTQRPLVVKSAVDDYLKPFLLGKDPQRIEDIWQSAMVSAYWRNGPVLNNALSGIDMALWDIKGKLAGMPVYDLLGGKCREAAAVYRHASGLDKQELLDNVIAYKEQGARYIRCQLGAYGGSHHTIISPENALPGAYFNPDEYARDVPQMFAYIREKIGFDIELLHDVHERIAPIEAVRLAKQLEPYRLFFFEDPLAPEQLEWFQMIREQSATPIAMGELFNHPREWMPLITNKYIDFIRVHVSQIGGITPAKKLAVLSEAFSVRTAWHGPGDVSPVGHAANIHLDLSSPNFGVQEWHEFSDVAKEVFPGCPELKNGYAYANDRPGLGIDIDEEKAAKYPCTHTLPSWTLPRTPDGTAVRP</sequence>
<dbReference type="InterPro" id="IPR036849">
    <property type="entry name" value="Enolase-like_C_sf"/>
</dbReference>
<proteinExistence type="inferred from homology"/>
<reference evidence="6" key="1">
    <citation type="journal article" date="2014" name="Int. J. Syst. Evol. Microbiol.">
        <title>Complete genome sequence of Corynebacterium casei LMG S-19264T (=DSM 44701T), isolated from a smear-ripened cheese.</title>
        <authorList>
            <consortium name="US DOE Joint Genome Institute (JGI-PGF)"/>
            <person name="Walter F."/>
            <person name="Albersmeier A."/>
            <person name="Kalinowski J."/>
            <person name="Ruckert C."/>
        </authorList>
    </citation>
    <scope>NUCLEOTIDE SEQUENCE</scope>
    <source>
        <strain evidence="6">CGMCC 1.15371</strain>
    </source>
</reference>
<dbReference type="PANTHER" id="PTHR48080:SF6">
    <property type="entry name" value="STARVATION-SENSING PROTEIN RSPA"/>
    <property type="match status" value="1"/>
</dbReference>
<reference evidence="6" key="2">
    <citation type="submission" date="2020-09" db="EMBL/GenBank/DDBJ databases">
        <authorList>
            <person name="Sun Q."/>
            <person name="Zhou Y."/>
        </authorList>
    </citation>
    <scope>NUCLEOTIDE SEQUENCE</scope>
    <source>
        <strain evidence="6">CGMCC 1.15371</strain>
    </source>
</reference>
<dbReference type="GO" id="GO:0009063">
    <property type="term" value="P:amino acid catabolic process"/>
    <property type="evidence" value="ECO:0007669"/>
    <property type="project" value="InterPro"/>
</dbReference>
<dbReference type="Pfam" id="PF02746">
    <property type="entry name" value="MR_MLE_N"/>
    <property type="match status" value="1"/>
</dbReference>
<dbReference type="FunFam" id="3.20.20.120:FF:000011">
    <property type="entry name" value="D-galactonate dehydratase family member VSWAT3_13707"/>
    <property type="match status" value="1"/>
</dbReference>
<dbReference type="InterPro" id="IPR013341">
    <property type="entry name" value="Mandelate_racemase_N_dom"/>
</dbReference>
<dbReference type="AlphaFoldDB" id="A0A8J2VJM7"/>
<keyword evidence="4" id="KW-0460">Magnesium</keyword>
<evidence type="ECO:0000313" key="6">
    <source>
        <dbReference type="EMBL" id="GGE33059.1"/>
    </source>
</evidence>
<evidence type="ECO:0000256" key="3">
    <source>
        <dbReference type="ARBA" id="ARBA00022723"/>
    </source>
</evidence>
<dbReference type="GO" id="GO:0000287">
    <property type="term" value="F:magnesium ion binding"/>
    <property type="evidence" value="ECO:0007669"/>
    <property type="project" value="UniProtKB-ARBA"/>
</dbReference>
<comment type="caution">
    <text evidence="6">The sequence shown here is derived from an EMBL/GenBank/DDBJ whole genome shotgun (WGS) entry which is preliminary data.</text>
</comment>
<dbReference type="PROSITE" id="PS00908">
    <property type="entry name" value="MR_MLE_1"/>
    <property type="match status" value="1"/>
</dbReference>
<dbReference type="Gene3D" id="3.20.20.120">
    <property type="entry name" value="Enolase-like C-terminal domain"/>
    <property type="match status" value="1"/>
</dbReference>
<evidence type="ECO:0000256" key="4">
    <source>
        <dbReference type="ARBA" id="ARBA00022842"/>
    </source>
</evidence>
<dbReference type="Proteomes" id="UP000628775">
    <property type="component" value="Unassembled WGS sequence"/>
</dbReference>